<feature type="compositionally biased region" description="Basic residues" evidence="1">
    <location>
        <begin position="404"/>
        <end position="413"/>
    </location>
</feature>
<evidence type="ECO:0000313" key="2">
    <source>
        <dbReference type="EMBL" id="GKU90261.1"/>
    </source>
</evidence>
<accession>A0AAV5HXW9</accession>
<dbReference type="PANTHER" id="PTHR33710:SF64">
    <property type="entry name" value="ENDONUCLEASE_EXONUCLEASE_PHOSPHATASE DOMAIN-CONTAINING PROTEIN"/>
    <property type="match status" value="1"/>
</dbReference>
<evidence type="ECO:0000256" key="1">
    <source>
        <dbReference type="SAM" id="MobiDB-lite"/>
    </source>
</evidence>
<reference evidence="2 3" key="1">
    <citation type="journal article" date="2021" name="Commun. Biol.">
        <title>The genome of Shorea leprosula (Dipterocarpaceae) highlights the ecological relevance of drought in aseasonal tropical rainforests.</title>
        <authorList>
            <person name="Ng K.K.S."/>
            <person name="Kobayashi M.J."/>
            <person name="Fawcett J.A."/>
            <person name="Hatakeyama M."/>
            <person name="Paape T."/>
            <person name="Ng C.H."/>
            <person name="Ang C.C."/>
            <person name="Tnah L.H."/>
            <person name="Lee C.T."/>
            <person name="Nishiyama T."/>
            <person name="Sese J."/>
            <person name="O'Brien M.J."/>
            <person name="Copetti D."/>
            <person name="Mohd Noor M.I."/>
            <person name="Ong R.C."/>
            <person name="Putra M."/>
            <person name="Sireger I.Z."/>
            <person name="Indrioko S."/>
            <person name="Kosugi Y."/>
            <person name="Izuno A."/>
            <person name="Isagi Y."/>
            <person name="Lee S.L."/>
            <person name="Shimizu K.K."/>
        </authorList>
    </citation>
    <scope>NUCLEOTIDE SEQUENCE [LARGE SCALE GENOMIC DNA]</scope>
    <source>
        <strain evidence="2">214</strain>
    </source>
</reference>
<dbReference type="Gene3D" id="3.60.10.10">
    <property type="entry name" value="Endonuclease/exonuclease/phosphatase"/>
    <property type="match status" value="1"/>
</dbReference>
<feature type="region of interest" description="Disordered" evidence="1">
    <location>
        <begin position="395"/>
        <end position="420"/>
    </location>
</feature>
<organism evidence="2 3">
    <name type="scientific">Rubroshorea leprosula</name>
    <dbReference type="NCBI Taxonomy" id="152421"/>
    <lineage>
        <taxon>Eukaryota</taxon>
        <taxon>Viridiplantae</taxon>
        <taxon>Streptophyta</taxon>
        <taxon>Embryophyta</taxon>
        <taxon>Tracheophyta</taxon>
        <taxon>Spermatophyta</taxon>
        <taxon>Magnoliopsida</taxon>
        <taxon>eudicotyledons</taxon>
        <taxon>Gunneridae</taxon>
        <taxon>Pentapetalae</taxon>
        <taxon>rosids</taxon>
        <taxon>malvids</taxon>
        <taxon>Malvales</taxon>
        <taxon>Dipterocarpaceae</taxon>
        <taxon>Rubroshorea</taxon>
    </lineage>
</organism>
<feature type="region of interest" description="Disordered" evidence="1">
    <location>
        <begin position="302"/>
        <end position="329"/>
    </location>
</feature>
<gene>
    <name evidence="2" type="ORF">SLEP1_g4270</name>
</gene>
<feature type="compositionally biased region" description="Basic and acidic residues" evidence="1">
    <location>
        <begin position="302"/>
        <end position="319"/>
    </location>
</feature>
<keyword evidence="3" id="KW-1185">Reference proteome</keyword>
<dbReference type="SUPFAM" id="SSF56219">
    <property type="entry name" value="DNase I-like"/>
    <property type="match status" value="1"/>
</dbReference>
<name>A0AAV5HXW9_9ROSI</name>
<dbReference type="InterPro" id="IPR036691">
    <property type="entry name" value="Endo/exonu/phosph_ase_sf"/>
</dbReference>
<proteinExistence type="predicted"/>
<feature type="region of interest" description="Disordered" evidence="1">
    <location>
        <begin position="346"/>
        <end position="374"/>
    </location>
</feature>
<feature type="compositionally biased region" description="Low complexity" evidence="1">
    <location>
        <begin position="355"/>
        <end position="366"/>
    </location>
</feature>
<dbReference type="EMBL" id="BPVZ01000004">
    <property type="protein sequence ID" value="GKU90261.1"/>
    <property type="molecule type" value="Genomic_DNA"/>
</dbReference>
<dbReference type="AlphaFoldDB" id="A0AAV5HXW9"/>
<dbReference type="PANTHER" id="PTHR33710">
    <property type="entry name" value="BNAC02G09200D PROTEIN"/>
    <property type="match status" value="1"/>
</dbReference>
<sequence>MEIEGLGKVGKQQAPDGSWGMGVLAIYSPQRRSKSGNRFGFVRFLDVKWVKELESQLDQIWIEGCKLWVNVAKYLEEKTKKVERRRVSGIGTVVQGKTYADAVKRQQVDKPREARGHEFVARVEDYEWLQGCYVGTARSAEIVPTLQEKFYMEGYFTCRLRAMGGKLVLLDCEDKEELRDLVTSKKRRFDIARFLISTSIMDSILVKRQIRVNGVIYNLKFTEEEQANNLFSIKYDLMPNFKSESENEESWSEVSDYEDEHGADWQTIAEEEVEAGDTWGLYKKDMGSIVIPSFEEEGEFELEKTSNDVRQSKKVDKRSQSQIEEEDSVEVMADSINVDEYLNDAGDREDVGECNSNSNTNTHATTDPIEDSEAIGLELRAKPIREEDLRVTKAVRRKGELNQKKKGKAKARPRQPEAQGKKIPKFVPCASTPIAGGSMGDNGVAAKNEENVIKRLEEMELRDSKAKEEENSRKMAKGQKYTWYQANGKSMSKLNRFLLSEGWLSKWDEARQWGLCRTVSDHCPILLRHKKVDWGPNPFRFFNSWLELEGCRELIKDVWSKANIQGWAGFRLKERLKLTKEALRKWNQNLVSDIDNKVNKAVAEIAQVDLKGERE</sequence>
<dbReference type="Proteomes" id="UP001054252">
    <property type="component" value="Unassembled WGS sequence"/>
</dbReference>
<protein>
    <submittedName>
        <fullName evidence="2">Uncharacterized protein</fullName>
    </submittedName>
</protein>
<evidence type="ECO:0000313" key="3">
    <source>
        <dbReference type="Proteomes" id="UP001054252"/>
    </source>
</evidence>
<comment type="caution">
    <text evidence="2">The sequence shown here is derived from an EMBL/GenBank/DDBJ whole genome shotgun (WGS) entry which is preliminary data.</text>
</comment>